<dbReference type="Gene3D" id="3.40.630.30">
    <property type="match status" value="1"/>
</dbReference>
<comment type="caution">
    <text evidence="2">The sequence shown here is derived from an EMBL/GenBank/DDBJ whole genome shotgun (WGS) entry which is preliminary data.</text>
</comment>
<dbReference type="SUPFAM" id="SSF55729">
    <property type="entry name" value="Acyl-CoA N-acyltransferases (Nat)"/>
    <property type="match status" value="1"/>
</dbReference>
<organism evidence="2 3">
    <name type="scientific">Inhella inkyongensis</name>
    <dbReference type="NCBI Taxonomy" id="392593"/>
    <lineage>
        <taxon>Bacteria</taxon>
        <taxon>Pseudomonadati</taxon>
        <taxon>Pseudomonadota</taxon>
        <taxon>Betaproteobacteria</taxon>
        <taxon>Burkholderiales</taxon>
        <taxon>Sphaerotilaceae</taxon>
        <taxon>Inhella</taxon>
    </lineage>
</organism>
<protein>
    <recommendedName>
        <fullName evidence="1">N-acyl amino acid synthase FeeM catalytic core domain-containing protein</fullName>
    </recommendedName>
</protein>
<evidence type="ECO:0000313" key="3">
    <source>
        <dbReference type="Proteomes" id="UP000554837"/>
    </source>
</evidence>
<dbReference type="RefSeq" id="WP_138857320.1">
    <property type="nucleotide sequence ID" value="NZ_CP040709.1"/>
</dbReference>
<reference evidence="2 3" key="1">
    <citation type="submission" date="2020-08" db="EMBL/GenBank/DDBJ databases">
        <title>Genomic Encyclopedia of Type Strains, Phase IV (KMG-IV): sequencing the most valuable type-strain genomes for metagenomic binning, comparative biology and taxonomic classification.</title>
        <authorList>
            <person name="Goeker M."/>
        </authorList>
    </citation>
    <scope>NUCLEOTIDE SEQUENCE [LARGE SCALE GENOMIC DNA]</scope>
    <source>
        <strain evidence="2 3">DSM 23958</strain>
    </source>
</reference>
<dbReference type="InterPro" id="IPR054597">
    <property type="entry name" value="FeeM_cat"/>
</dbReference>
<keyword evidence="3" id="KW-1185">Reference proteome</keyword>
<dbReference type="Pfam" id="PF21926">
    <property type="entry name" value="FeeM"/>
    <property type="match status" value="1"/>
</dbReference>
<name>A0A840S576_9BURK</name>
<dbReference type="EMBL" id="JACHHO010000001">
    <property type="protein sequence ID" value="MBB5203639.1"/>
    <property type="molecule type" value="Genomic_DNA"/>
</dbReference>
<evidence type="ECO:0000313" key="2">
    <source>
        <dbReference type="EMBL" id="MBB5203639.1"/>
    </source>
</evidence>
<sequence>MSESFVESMGSGFEASQWAASGFAGLSPEPRSSAASGYSVERVRSLASWRTSQALVGRRYGQRGLRVKPQGYRGDAGLSTLQVHENGELVGTLSVRMDGVLGLSADTVFPDEMQALRDRGLRLCEFTRLAVEGGTESKQVLARLFHQAHMVAYRLSGAEALVFEVHPRHVPFYRRMLGAKVLSGERINPHVNAPAVLMMLDLEEVQDQVELYGGRPELASKVRCIYPLVYGPDEEPDLLRQLALRG</sequence>
<dbReference type="InterPro" id="IPR016181">
    <property type="entry name" value="Acyl_CoA_acyltransferase"/>
</dbReference>
<proteinExistence type="predicted"/>
<feature type="domain" description="N-acyl amino acid synthase FeeM catalytic core" evidence="1">
    <location>
        <begin position="53"/>
        <end position="201"/>
    </location>
</feature>
<dbReference type="AlphaFoldDB" id="A0A840S576"/>
<gene>
    <name evidence="2" type="ORF">HNQ51_000932</name>
</gene>
<evidence type="ECO:0000259" key="1">
    <source>
        <dbReference type="Pfam" id="PF21926"/>
    </source>
</evidence>
<dbReference type="OrthoDB" id="9783696at2"/>
<accession>A0A840S576</accession>
<dbReference type="Proteomes" id="UP000554837">
    <property type="component" value="Unassembled WGS sequence"/>
</dbReference>